<organism evidence="3 4">
    <name type="scientific">Gracilimonas sediminicola</name>
    <dbReference type="NCBI Taxonomy" id="2952158"/>
    <lineage>
        <taxon>Bacteria</taxon>
        <taxon>Pseudomonadati</taxon>
        <taxon>Balneolota</taxon>
        <taxon>Balneolia</taxon>
        <taxon>Balneolales</taxon>
        <taxon>Balneolaceae</taxon>
        <taxon>Gracilimonas</taxon>
    </lineage>
</organism>
<reference evidence="3" key="1">
    <citation type="submission" date="2022-06" db="EMBL/GenBank/DDBJ databases">
        <title>Gracilimonas sp. CAU 1638 isolated from sea sediment.</title>
        <authorList>
            <person name="Kim W."/>
        </authorList>
    </citation>
    <scope>NUCLEOTIDE SEQUENCE</scope>
    <source>
        <strain evidence="3">CAU 1638</strain>
    </source>
</reference>
<evidence type="ECO:0000256" key="1">
    <source>
        <dbReference type="SAM" id="MobiDB-lite"/>
    </source>
</evidence>
<evidence type="ECO:0000259" key="2">
    <source>
        <dbReference type="Pfam" id="PF01402"/>
    </source>
</evidence>
<feature type="region of interest" description="Disordered" evidence="1">
    <location>
        <begin position="57"/>
        <end position="82"/>
    </location>
</feature>
<dbReference type="Gene3D" id="1.10.1220.10">
    <property type="entry name" value="Met repressor-like"/>
    <property type="match status" value="1"/>
</dbReference>
<evidence type="ECO:0000313" key="4">
    <source>
        <dbReference type="Proteomes" id="UP001139125"/>
    </source>
</evidence>
<dbReference type="Pfam" id="PF01402">
    <property type="entry name" value="RHH_1"/>
    <property type="match status" value="1"/>
</dbReference>
<dbReference type="CDD" id="cd21631">
    <property type="entry name" value="RHH_CopG_NikR-like"/>
    <property type="match status" value="1"/>
</dbReference>
<feature type="domain" description="Ribbon-helix-helix protein CopG" evidence="2">
    <location>
        <begin position="3"/>
        <end position="40"/>
    </location>
</feature>
<feature type="compositionally biased region" description="Basic and acidic residues" evidence="1">
    <location>
        <begin position="71"/>
        <end position="82"/>
    </location>
</feature>
<dbReference type="SUPFAM" id="SSF47598">
    <property type="entry name" value="Ribbon-helix-helix"/>
    <property type="match status" value="1"/>
</dbReference>
<dbReference type="Proteomes" id="UP001139125">
    <property type="component" value="Unassembled WGS sequence"/>
</dbReference>
<dbReference type="GO" id="GO:0006355">
    <property type="term" value="P:regulation of DNA-templated transcription"/>
    <property type="evidence" value="ECO:0007669"/>
    <property type="project" value="InterPro"/>
</dbReference>
<proteinExistence type="predicted"/>
<evidence type="ECO:0000313" key="3">
    <source>
        <dbReference type="EMBL" id="MCP9292169.1"/>
    </source>
</evidence>
<protein>
    <submittedName>
        <fullName evidence="3">Ribbon-helix-helix domain-containing protein</fullName>
    </submittedName>
</protein>
<dbReference type="InterPro" id="IPR013321">
    <property type="entry name" value="Arc_rbn_hlx_hlx"/>
</dbReference>
<keyword evidence="4" id="KW-1185">Reference proteome</keyword>
<dbReference type="AlphaFoldDB" id="A0A9X2RHT6"/>
<dbReference type="InterPro" id="IPR002145">
    <property type="entry name" value="CopG"/>
</dbReference>
<name>A0A9X2RHT6_9BACT</name>
<dbReference type="InterPro" id="IPR010985">
    <property type="entry name" value="Ribbon_hlx_hlx"/>
</dbReference>
<accession>A0A9X2RHT6</accession>
<dbReference type="RefSeq" id="WP_255135043.1">
    <property type="nucleotide sequence ID" value="NZ_JANDBC010000002.1"/>
</dbReference>
<sequence length="82" mass="9519">MRSVRLPEDLEKELEMLADQKNVSRSNIIKEALVEYMAKEKKYNKPYEAGAAYFGKHGSGEANRSVTYKSRIKDKIRDKHND</sequence>
<dbReference type="EMBL" id="JANDBC010000002">
    <property type="protein sequence ID" value="MCP9292169.1"/>
    <property type="molecule type" value="Genomic_DNA"/>
</dbReference>
<gene>
    <name evidence="3" type="ORF">NM125_11315</name>
</gene>
<comment type="caution">
    <text evidence="3">The sequence shown here is derived from an EMBL/GenBank/DDBJ whole genome shotgun (WGS) entry which is preliminary data.</text>
</comment>